<gene>
    <name evidence="5" type="primary">dacB_1</name>
    <name evidence="5" type="ORF">rosag_36090</name>
</gene>
<dbReference type="NCBIfam" id="TIGR00666">
    <property type="entry name" value="PBP4"/>
    <property type="match status" value="1"/>
</dbReference>
<dbReference type="Gene3D" id="3.40.710.10">
    <property type="entry name" value="DD-peptidase/beta-lactamase superfamily"/>
    <property type="match status" value="1"/>
</dbReference>
<evidence type="ECO:0000313" key="5">
    <source>
        <dbReference type="EMBL" id="GLC27096.1"/>
    </source>
</evidence>
<dbReference type="PANTHER" id="PTHR30023:SF0">
    <property type="entry name" value="PENICILLIN-SENSITIVE CARBOXYPEPTIDASE A"/>
    <property type="match status" value="1"/>
</dbReference>
<evidence type="ECO:0000313" key="6">
    <source>
        <dbReference type="Proteomes" id="UP001161325"/>
    </source>
</evidence>
<dbReference type="PANTHER" id="PTHR30023">
    <property type="entry name" value="D-ALANYL-D-ALANINE CARBOXYPEPTIDASE"/>
    <property type="match status" value="1"/>
</dbReference>
<evidence type="ECO:0000256" key="1">
    <source>
        <dbReference type="ARBA" id="ARBA00006096"/>
    </source>
</evidence>
<accession>A0AA37QDW5</accession>
<keyword evidence="6" id="KW-1185">Reference proteome</keyword>
<sequence>MTSVAPPARAARRPLAAAARLVLTTALAALAVPLAPAVHAAPLPFLDSAATVEAQTARKKKAAPKRRTTRSSAASRRGSARRAAARPAAAPPAPRWTTPRSAAALASDLGAILSRREDGQWGAMVVSVTRGDTLFARDADAPMVPASTMKMYTSALALDRLGPDWRFRTEVLREGALDGDGTLRGNLVMRGDGDPAFSRRFQPGNDYAAPVKLLAERVAAAGVKRVTGDLVADASAFEARTIPEGWLTRYAGAGYAAPFSALSINENIVVVAIHPDGRVLLEPATTGIRVESSVTTRAGGGNGVRVIRAADGHVVARGWIGRKAPVRRLQLVVADPPTFAAGALRAALAERGITVDGQLRTGRAAAGAERVAAVESPPLADLVAVMNRESINHFAEMIFRNAVRGPAREGEGSAVAGNAMLQRFLTEKAHVPTSAVQVSDGSGLSTLDRVTARSMIHLLGLAHRAPWGSVFHASLPVAGESELMRGRMRGTPAQGNLHAKTGTTNDVIALGGYVTAENGEVLAFSFIFNGRDRWNARATIDAMGATMAGFSR</sequence>
<name>A0AA37QDW5_9BACT</name>
<proteinExistence type="inferred from homology"/>
<feature type="signal peptide" evidence="4">
    <location>
        <begin position="1"/>
        <end position="40"/>
    </location>
</feature>
<dbReference type="Pfam" id="PF02113">
    <property type="entry name" value="Peptidase_S13"/>
    <property type="match status" value="1"/>
</dbReference>
<feature type="chain" id="PRO_5041320551" evidence="4">
    <location>
        <begin position="41"/>
        <end position="552"/>
    </location>
</feature>
<dbReference type="AlphaFoldDB" id="A0AA37QDW5"/>
<protein>
    <submittedName>
        <fullName evidence="5">D-alanyl-D-alanine carboxypeptidase</fullName>
    </submittedName>
</protein>
<feature type="region of interest" description="Disordered" evidence="3">
    <location>
        <begin position="57"/>
        <end position="100"/>
    </location>
</feature>
<dbReference type="Proteomes" id="UP001161325">
    <property type="component" value="Unassembled WGS sequence"/>
</dbReference>
<dbReference type="EMBL" id="BRXS01000005">
    <property type="protein sequence ID" value="GLC27096.1"/>
    <property type="molecule type" value="Genomic_DNA"/>
</dbReference>
<comment type="caution">
    <text evidence="5">The sequence shown here is derived from an EMBL/GenBank/DDBJ whole genome shotgun (WGS) entry which is preliminary data.</text>
</comment>
<dbReference type="InterPro" id="IPR012338">
    <property type="entry name" value="Beta-lactam/transpept-like"/>
</dbReference>
<keyword evidence="5" id="KW-0645">Protease</keyword>
<dbReference type="GO" id="GO:0004185">
    <property type="term" value="F:serine-type carboxypeptidase activity"/>
    <property type="evidence" value="ECO:0007669"/>
    <property type="project" value="InterPro"/>
</dbReference>
<keyword evidence="5" id="KW-0121">Carboxypeptidase</keyword>
<feature type="compositionally biased region" description="Basic residues" evidence="3">
    <location>
        <begin position="57"/>
        <end position="69"/>
    </location>
</feature>
<dbReference type="Gene3D" id="3.50.80.20">
    <property type="entry name" value="D-Ala-D-Ala carboxypeptidase C, peptidase S13"/>
    <property type="match status" value="1"/>
</dbReference>
<evidence type="ECO:0000256" key="4">
    <source>
        <dbReference type="SAM" id="SignalP"/>
    </source>
</evidence>
<dbReference type="GO" id="GO:0006508">
    <property type="term" value="P:proteolysis"/>
    <property type="evidence" value="ECO:0007669"/>
    <property type="project" value="InterPro"/>
</dbReference>
<reference evidence="5" key="1">
    <citation type="submission" date="2022-08" db="EMBL/GenBank/DDBJ databases">
        <title>Draft genome sequencing of Roseisolibacter agri AW1220.</title>
        <authorList>
            <person name="Tobiishi Y."/>
            <person name="Tonouchi A."/>
        </authorList>
    </citation>
    <scope>NUCLEOTIDE SEQUENCE</scope>
    <source>
        <strain evidence="5">AW1220</strain>
    </source>
</reference>
<dbReference type="RefSeq" id="WP_284351542.1">
    <property type="nucleotide sequence ID" value="NZ_BRXS01000005.1"/>
</dbReference>
<dbReference type="PRINTS" id="PR00922">
    <property type="entry name" value="DADACBPTASE3"/>
</dbReference>
<comment type="similarity">
    <text evidence="1">Belongs to the peptidase S13 family.</text>
</comment>
<dbReference type="GO" id="GO:0000270">
    <property type="term" value="P:peptidoglycan metabolic process"/>
    <property type="evidence" value="ECO:0007669"/>
    <property type="project" value="TreeGrafter"/>
</dbReference>
<dbReference type="SUPFAM" id="SSF56601">
    <property type="entry name" value="beta-lactamase/transpeptidase-like"/>
    <property type="match status" value="1"/>
</dbReference>
<dbReference type="InterPro" id="IPR000667">
    <property type="entry name" value="Peptidase_S13"/>
</dbReference>
<evidence type="ECO:0000256" key="3">
    <source>
        <dbReference type="SAM" id="MobiDB-lite"/>
    </source>
</evidence>
<keyword evidence="2" id="KW-0378">Hydrolase</keyword>
<organism evidence="5 6">
    <name type="scientific">Roseisolibacter agri</name>
    <dbReference type="NCBI Taxonomy" id="2014610"/>
    <lineage>
        <taxon>Bacteria</taxon>
        <taxon>Pseudomonadati</taxon>
        <taxon>Gemmatimonadota</taxon>
        <taxon>Gemmatimonadia</taxon>
        <taxon>Gemmatimonadales</taxon>
        <taxon>Gemmatimonadaceae</taxon>
        <taxon>Roseisolibacter</taxon>
    </lineage>
</organism>
<keyword evidence="4" id="KW-0732">Signal</keyword>
<evidence type="ECO:0000256" key="2">
    <source>
        <dbReference type="ARBA" id="ARBA00022801"/>
    </source>
</evidence>